<gene>
    <name evidence="1" type="ORF">Sdia_35320</name>
</gene>
<keyword evidence="2" id="KW-1185">Reference proteome</keyword>
<name>A0ABQ1CQX0_STRDI</name>
<dbReference type="InterPro" id="IPR046200">
    <property type="entry name" value="DUF6233"/>
</dbReference>
<organism evidence="1 2">
    <name type="scientific">Streptomyces diastaticus subsp. diastaticus</name>
    <dbReference type="NCBI Taxonomy" id="68040"/>
    <lineage>
        <taxon>Bacteria</taxon>
        <taxon>Bacillati</taxon>
        <taxon>Actinomycetota</taxon>
        <taxon>Actinomycetes</taxon>
        <taxon>Kitasatosporales</taxon>
        <taxon>Streptomycetaceae</taxon>
        <taxon>Streptomyces</taxon>
        <taxon>Streptomyces diastaticus group</taxon>
    </lineage>
</organism>
<reference evidence="1 2" key="1">
    <citation type="submission" date="2020-02" db="EMBL/GenBank/DDBJ databases">
        <title>Whole genome shotgun sequence of Streptomyces diastaticus subsp. diastaticus NBRC 13412.</title>
        <authorList>
            <person name="Ichikawa N."/>
            <person name="Komaki H."/>
            <person name="Tamura T."/>
        </authorList>
    </citation>
    <scope>NUCLEOTIDE SEQUENCE [LARGE SCALE GENOMIC DNA]</scope>
    <source>
        <strain evidence="1 2">NBRC 13412</strain>
    </source>
</reference>
<dbReference type="Proteomes" id="UP000472710">
    <property type="component" value="Unassembled WGS sequence"/>
</dbReference>
<evidence type="ECO:0000313" key="2">
    <source>
        <dbReference type="Proteomes" id="UP000472710"/>
    </source>
</evidence>
<dbReference type="EMBL" id="BLLN01000003">
    <property type="protein sequence ID" value="GFH72764.1"/>
    <property type="molecule type" value="Genomic_DNA"/>
</dbReference>
<proteinExistence type="predicted"/>
<dbReference type="Pfam" id="PF19746">
    <property type="entry name" value="DUF6233"/>
    <property type="match status" value="1"/>
</dbReference>
<protein>
    <submittedName>
        <fullName evidence="1">Uncharacterized protein</fullName>
    </submittedName>
</protein>
<sequence>MAHAADTNIPRLEHMSDLPADLPRLHVLRTWHAMWLARIDKAIATAEQREAETRRGAEVRPPPPAYVVQLGIGTGPPAAVHVGGCPVAGSRVRPLDTEQARQALVDVEACSMCRPDTDLGLL</sequence>
<comment type="caution">
    <text evidence="1">The sequence shown here is derived from an EMBL/GenBank/DDBJ whole genome shotgun (WGS) entry which is preliminary data.</text>
</comment>
<evidence type="ECO:0000313" key="1">
    <source>
        <dbReference type="EMBL" id="GFH72764.1"/>
    </source>
</evidence>
<accession>A0ABQ1CQX0</accession>